<gene>
    <name evidence="6" type="primary">pilW</name>
    <name evidence="6" type="ORF">F0185_27630</name>
</gene>
<dbReference type="Proteomes" id="UP000785613">
    <property type="component" value="Unassembled WGS sequence"/>
</dbReference>
<dbReference type="InterPro" id="IPR013360">
    <property type="entry name" value="Pilus_4_PilW"/>
</dbReference>
<dbReference type="PANTHER" id="PTHR45586">
    <property type="entry name" value="TPR REPEAT-CONTAINING PROTEIN PA4667"/>
    <property type="match status" value="1"/>
</dbReference>
<dbReference type="EMBL" id="VUYU01000027">
    <property type="protein sequence ID" value="NHZ37340.1"/>
    <property type="molecule type" value="Genomic_DNA"/>
</dbReference>
<evidence type="ECO:0000256" key="3">
    <source>
        <dbReference type="PROSITE-ProRule" id="PRU00339"/>
    </source>
</evidence>
<comment type="caution">
    <text evidence="6">The sequence shown here is derived from an EMBL/GenBank/DDBJ whole genome shotgun (WGS) entry which is preliminary data.</text>
</comment>
<dbReference type="InterPro" id="IPR011990">
    <property type="entry name" value="TPR-like_helical_dom_sf"/>
</dbReference>
<feature type="chain" id="PRO_5046403321" evidence="5">
    <location>
        <begin position="26"/>
        <end position="283"/>
    </location>
</feature>
<dbReference type="PROSITE" id="PS50005">
    <property type="entry name" value="TPR"/>
    <property type="match status" value="2"/>
</dbReference>
<protein>
    <submittedName>
        <fullName evidence="6">Type IV pilus biogenesis/stability protein PilW</fullName>
    </submittedName>
</protein>
<evidence type="ECO:0000313" key="6">
    <source>
        <dbReference type="EMBL" id="NHZ37340.1"/>
    </source>
</evidence>
<dbReference type="Gene3D" id="1.25.40.10">
    <property type="entry name" value="Tetratricopeptide repeat domain"/>
    <property type="match status" value="1"/>
</dbReference>
<dbReference type="SUPFAM" id="SSF48452">
    <property type="entry name" value="TPR-like"/>
    <property type="match status" value="1"/>
</dbReference>
<feature type="signal peptide" evidence="5">
    <location>
        <begin position="1"/>
        <end position="25"/>
    </location>
</feature>
<dbReference type="SMART" id="SM00028">
    <property type="entry name" value="TPR"/>
    <property type="match status" value="3"/>
</dbReference>
<dbReference type="NCBIfam" id="TIGR02521">
    <property type="entry name" value="type_IV_pilW"/>
    <property type="match status" value="1"/>
</dbReference>
<feature type="region of interest" description="Disordered" evidence="4">
    <location>
        <begin position="34"/>
        <end position="57"/>
    </location>
</feature>
<evidence type="ECO:0000256" key="2">
    <source>
        <dbReference type="ARBA" id="ARBA00022803"/>
    </source>
</evidence>
<accession>A0ABX0LS07</accession>
<dbReference type="PANTHER" id="PTHR45586:SF1">
    <property type="entry name" value="LIPOPOLYSACCHARIDE ASSEMBLY PROTEIN B"/>
    <property type="match status" value="1"/>
</dbReference>
<evidence type="ECO:0000256" key="1">
    <source>
        <dbReference type="ARBA" id="ARBA00022737"/>
    </source>
</evidence>
<evidence type="ECO:0000313" key="7">
    <source>
        <dbReference type="Proteomes" id="UP000785613"/>
    </source>
</evidence>
<keyword evidence="1" id="KW-0677">Repeat</keyword>
<keyword evidence="7" id="KW-1185">Reference proteome</keyword>
<dbReference type="InterPro" id="IPR051012">
    <property type="entry name" value="CellSynth/LPSAsmb/PSIAsmb"/>
</dbReference>
<feature type="repeat" description="TPR" evidence="3">
    <location>
        <begin position="62"/>
        <end position="95"/>
    </location>
</feature>
<feature type="compositionally biased region" description="Basic and acidic residues" evidence="4">
    <location>
        <begin position="47"/>
        <end position="57"/>
    </location>
</feature>
<feature type="repeat" description="TPR" evidence="3">
    <location>
        <begin position="96"/>
        <end position="129"/>
    </location>
</feature>
<sequence length="283" mass="31267">MTPGAHPRRLLALALVAGFAAALGACTTTTVTRNSSAEEAGLQGSTKELKTASDQTNKDKRAAIRMQLAIGYYQEGNYAVALDEIKQAIAIDPEMADAYSVRALIYTSMGENILAEENYQRAMRLAPRNPELNNNYGSFLCQTERFAPAIAQFEIALKNPMYQSPVKALVNAGGCSIKQKNYDAAERYLLQALRIEADLLPVQAGLARVYYERRDYVRAGVYINRVKAVAKLDSLPADVLWLAIRVERKLGEKESETSLATQLRRRHPGSPEFAAFQRGAFDE</sequence>
<keyword evidence="5" id="KW-0732">Signal</keyword>
<proteinExistence type="predicted"/>
<organism evidence="6 7">
    <name type="scientific">Massilia rubra</name>
    <dbReference type="NCBI Taxonomy" id="2607910"/>
    <lineage>
        <taxon>Bacteria</taxon>
        <taxon>Pseudomonadati</taxon>
        <taxon>Pseudomonadota</taxon>
        <taxon>Betaproteobacteria</taxon>
        <taxon>Burkholderiales</taxon>
        <taxon>Oxalobacteraceae</taxon>
        <taxon>Telluria group</taxon>
        <taxon>Massilia</taxon>
    </lineage>
</organism>
<name>A0ABX0LS07_9BURK</name>
<keyword evidence="2 3" id="KW-0802">TPR repeat</keyword>
<evidence type="ECO:0000256" key="5">
    <source>
        <dbReference type="SAM" id="SignalP"/>
    </source>
</evidence>
<dbReference type="InterPro" id="IPR019734">
    <property type="entry name" value="TPR_rpt"/>
</dbReference>
<evidence type="ECO:0000256" key="4">
    <source>
        <dbReference type="SAM" id="MobiDB-lite"/>
    </source>
</evidence>
<dbReference type="Pfam" id="PF13432">
    <property type="entry name" value="TPR_16"/>
    <property type="match status" value="2"/>
</dbReference>
<reference evidence="6 7" key="1">
    <citation type="submission" date="2019-09" db="EMBL/GenBank/DDBJ databases">
        <title>Taxonomy of Antarctic Massilia spp.: description of Massilia rubra sp. nov., Massilia aquatica sp. nov., Massilia mucilaginosa sp. nov., Massilia frigida sp. nov. isolated from streams, lakes and regoliths.</title>
        <authorList>
            <person name="Holochova P."/>
            <person name="Sedlacek I."/>
            <person name="Kralova S."/>
            <person name="Maslanova I."/>
            <person name="Busse H.-J."/>
            <person name="Stankova E."/>
            <person name="Vrbovska V."/>
            <person name="Kovarovic V."/>
            <person name="Bartak M."/>
            <person name="Svec P."/>
            <person name="Pantucek R."/>
        </authorList>
    </citation>
    <scope>NUCLEOTIDE SEQUENCE [LARGE SCALE GENOMIC DNA]</scope>
    <source>
        <strain evidence="6 7">CCM 8692</strain>
    </source>
</reference>